<dbReference type="GO" id="GO:0005739">
    <property type="term" value="C:mitochondrion"/>
    <property type="evidence" value="ECO:0007669"/>
    <property type="project" value="TreeGrafter"/>
</dbReference>
<dbReference type="InterPro" id="IPR033443">
    <property type="entry name" value="PROP1-like_PPR_dom"/>
</dbReference>
<dbReference type="GO" id="GO:0003730">
    <property type="term" value="F:mRNA 3'-UTR binding"/>
    <property type="evidence" value="ECO:0007669"/>
    <property type="project" value="TreeGrafter"/>
</dbReference>
<accession>A0A6G0HNS3</accession>
<dbReference type="Pfam" id="PF01535">
    <property type="entry name" value="PPR"/>
    <property type="match status" value="2"/>
</dbReference>
<dbReference type="PANTHER" id="PTHR46669:SF1">
    <property type="entry name" value="LEUCINE-RICH PPR MOTIF-CONTAINING PROTEIN, MITOCHONDRIAL"/>
    <property type="match status" value="1"/>
</dbReference>
<name>A0A6G0HNS3_LARCR</name>
<dbReference type="InterPro" id="IPR033490">
    <property type="entry name" value="LRP130"/>
</dbReference>
<keyword evidence="5" id="KW-1185">Reference proteome</keyword>
<feature type="repeat" description="PPR" evidence="2">
    <location>
        <begin position="934"/>
        <end position="968"/>
    </location>
</feature>
<evidence type="ECO:0000313" key="5">
    <source>
        <dbReference type="Proteomes" id="UP000424527"/>
    </source>
</evidence>
<organism evidence="4 5">
    <name type="scientific">Larimichthys crocea</name>
    <name type="common">Large yellow croaker</name>
    <name type="synonym">Pseudosciaena crocea</name>
    <dbReference type="NCBI Taxonomy" id="215358"/>
    <lineage>
        <taxon>Eukaryota</taxon>
        <taxon>Metazoa</taxon>
        <taxon>Chordata</taxon>
        <taxon>Craniata</taxon>
        <taxon>Vertebrata</taxon>
        <taxon>Euteleostomi</taxon>
        <taxon>Actinopterygii</taxon>
        <taxon>Neopterygii</taxon>
        <taxon>Teleostei</taxon>
        <taxon>Neoteleostei</taxon>
        <taxon>Acanthomorphata</taxon>
        <taxon>Eupercaria</taxon>
        <taxon>Sciaenidae</taxon>
        <taxon>Larimichthys</taxon>
    </lineage>
</organism>
<dbReference type="PANTHER" id="PTHR46669">
    <property type="entry name" value="LEUCINE-RICH PPR MOTIF-CONTAINING PROTEIN, MITOCHONDRIAL"/>
    <property type="match status" value="1"/>
</dbReference>
<dbReference type="Gene3D" id="1.25.40.10">
    <property type="entry name" value="Tetratricopeptide repeat domain"/>
    <property type="match status" value="4"/>
</dbReference>
<dbReference type="Pfam" id="PF17177">
    <property type="entry name" value="PPR_long"/>
    <property type="match status" value="1"/>
</dbReference>
<protein>
    <submittedName>
        <fullName evidence="4">Leucine-rich PPR motif-containing protein, mitochondrial</fullName>
    </submittedName>
</protein>
<comment type="caution">
    <text evidence="4">The sequence shown here is derived from an EMBL/GenBank/DDBJ whole genome shotgun (WGS) entry which is preliminary data.</text>
</comment>
<evidence type="ECO:0000256" key="1">
    <source>
        <dbReference type="ARBA" id="ARBA00022737"/>
    </source>
</evidence>
<dbReference type="InterPro" id="IPR011990">
    <property type="entry name" value="TPR-like_helical_dom_sf"/>
</dbReference>
<dbReference type="GO" id="GO:0005634">
    <property type="term" value="C:nucleus"/>
    <property type="evidence" value="ECO:0007669"/>
    <property type="project" value="TreeGrafter"/>
</dbReference>
<keyword evidence="1" id="KW-0677">Repeat</keyword>
<dbReference type="NCBIfam" id="TIGR00756">
    <property type="entry name" value="PPR"/>
    <property type="match status" value="3"/>
</dbReference>
<evidence type="ECO:0000313" key="4">
    <source>
        <dbReference type="EMBL" id="KAE8280854.1"/>
    </source>
</evidence>
<evidence type="ECO:0000256" key="2">
    <source>
        <dbReference type="PROSITE-ProRule" id="PRU00708"/>
    </source>
</evidence>
<dbReference type="GO" id="GO:0070129">
    <property type="term" value="P:regulation of mitochondrial translation"/>
    <property type="evidence" value="ECO:0007669"/>
    <property type="project" value="TreeGrafter"/>
</dbReference>
<dbReference type="Pfam" id="PF13812">
    <property type="entry name" value="PPR_3"/>
    <property type="match status" value="1"/>
</dbReference>
<feature type="repeat" description="PPR" evidence="2">
    <location>
        <begin position="367"/>
        <end position="401"/>
    </location>
</feature>
<sequence>MILALSEALSSNRVFNSVREALDCGETLVSSGGYLDKEDPLAPTRAVEAVAHILTGRDRRDAAGYCLAALSQLRSVLSQARTALSKEGEEGTKRQKYFLASKKCEFFQAWVLDNAHRIRMLAIELWHEHSKRECDRSSMEKAKTVVEENLKKGKSKKHGSALEISAVPQTFSFGLAPDLRDQENRTGTQRLYSGALSTRRAGGVCPRQIRLASENACSRVWPHIAAGCVRTYATVTEQKDESSNVVRSKQAQEFDWALTKLDSSVRRTGRITKTLLLRIFHDICRTGYPSGNQALLLLRSCGSLLPEVPLRERTELAHHVWEKLQELGAQYDVSHYNALLKVYLQNEFKFSPMDFLAKMEAANIQPNRVTYQRLIAAYCQNGDIEGASTILGFMKSKDLPITEAVFNSLVTGHARAGDIESAKNILTVMQGAGIEPGPDTYTALLSAYAEMGDLDALKKTLEAAEAADCSLMDRDLMQIIFTMAKAGHQQHVPELVERLRHERGYVPDAMNLCLSLITQGLEDMAFHILRTFPSLQPEGLSSDSPNLGNFFLRHCVNMNTPLEKLGLYCKQLQESNLHATPLSFTLSCALEAKKTGMSLELMKLFKEQDLPVRPHYFWPLLAQHVKDKNTAGVIELLKGMQELGVSPDVETLSVYSFPAFPSVDAGLQALKDAGVSLESEGFLSSEVRSLAVNDLAKLYARLSDPSFPSLDLIAFRGSLTYGFKKSDDVESMVKITTLLYNDERFSKGASKPGEKVSFFLYNLIDNMSEREVQAQEGKLQKYFSQLRTQNITITTSIFRGIRNLLDSYHAPELIKYVIALLDPKEQESHGSGAAPLPPPPVNGSDVKVFALENKLAELKAENKPIGNVLKQIIQALCAEENLQRALELKQQHEEEMTVRGYASLLGLCCRHDNVEEALNLKREIDRKDSSTVLDASKYIALVKTLSKNGKVEEAIDFLKEMKEKNVALDDTHVTNLFHVLNALAAKGAASTIQQLQDTIFTLGLTKPTANLCSPLITAHLGSSDLPGALEAKGDTELLQKAMDFESQTRGEMAMLYDLFFAFLQTGRYREARKIIETPGLRARPGRLQWYAERCISGNQMEALDQMVDMTAKLFECDRDEMYSFVLRLCKETNDWQKAEATWTKMQEENIIPRERTLRMLADILKNNSQEVPFEVPETWYEQADTKQEVQPETNPIRTESSSEYSMQVLTLCKKRKPKEALKILKDLNTRGVALNPSAYDHLIRTLLSEGAMEDALTVQNVAKSFLPGFQMSDIATSLLIITQSKRGQIGDALKNMKSMLSAERVPLHLAITRLIQAMGSQGDVAGIQEVESLIKDLNMDGNLSSMVFVNNMALAHIKNGDLETAVEVLEGVFTDPDSTNHSISFVFRKVFEQDNDKALDKLSAMAERLANHFACYRPASDLFLQLLEMDKIEDAKFMLARCSALAEQKDIMISYMARKAQSPGQVGKIKTLLSLIPDLVEKEVVTSYLMKCHFMDKDLSSAKALYEQIQKEGMVMDELSLKRLAVLYRNAEETAPFHEPPESFKFYADKLKEKVDKARTQAEE</sequence>
<dbReference type="PROSITE" id="PS51375">
    <property type="entry name" value="PPR"/>
    <property type="match status" value="3"/>
</dbReference>
<feature type="domain" description="PROP1-like PPR" evidence="3">
    <location>
        <begin position="394"/>
        <end position="502"/>
    </location>
</feature>
<feature type="repeat" description="PPR" evidence="2">
    <location>
        <begin position="402"/>
        <end position="436"/>
    </location>
</feature>
<gene>
    <name evidence="4" type="ORF">D5F01_LYC21421</name>
</gene>
<dbReference type="Proteomes" id="UP000424527">
    <property type="component" value="Unassembled WGS sequence"/>
</dbReference>
<proteinExistence type="predicted"/>
<dbReference type="InterPro" id="IPR002885">
    <property type="entry name" value="PPR_rpt"/>
</dbReference>
<evidence type="ECO:0000259" key="3">
    <source>
        <dbReference type="Pfam" id="PF17177"/>
    </source>
</evidence>
<dbReference type="EMBL" id="REGW02000021">
    <property type="protein sequence ID" value="KAE8280854.1"/>
    <property type="molecule type" value="Genomic_DNA"/>
</dbReference>
<reference evidence="4 5" key="1">
    <citation type="submission" date="2019-07" db="EMBL/GenBank/DDBJ databases">
        <title>Chromosome genome assembly for large yellow croaker.</title>
        <authorList>
            <person name="Xiao S."/>
        </authorList>
    </citation>
    <scope>NUCLEOTIDE SEQUENCE [LARGE SCALE GENOMIC DNA]</scope>
    <source>
        <strain evidence="4">JMULYC20181020</strain>
        <tissue evidence="4">Muscle</tissue>
    </source>
</reference>